<dbReference type="Gene3D" id="1.10.510.10">
    <property type="entry name" value="Transferase(Phosphotransferase) domain 1"/>
    <property type="match status" value="1"/>
</dbReference>
<protein>
    <recommendedName>
        <fullName evidence="3">Protein kinase domain-containing protein</fullName>
    </recommendedName>
</protein>
<proteinExistence type="predicted"/>
<dbReference type="InterPro" id="IPR011009">
    <property type="entry name" value="Kinase-like_dom_sf"/>
</dbReference>
<dbReference type="EMBL" id="LN649230">
    <property type="protein sequence ID" value="CEI63237.1"/>
    <property type="molecule type" value="Genomic_DNA"/>
</dbReference>
<keyword evidence="2" id="KW-1185">Reference proteome</keyword>
<evidence type="ECO:0008006" key="3">
    <source>
        <dbReference type="Google" id="ProtNLM"/>
    </source>
</evidence>
<dbReference type="STRING" id="56646.A0A2L2TFP5"/>
<sequence>MINNSTMIDEDSKYFCLSGDIRVCGGPSTWHVVDWDRRRVVSVTMDGEQDDGSLLIEFYSRLNHQISSETYRIYVSESGEIISTHFGANDDMNYCIHYPSAQKYAKASWKEMNLWIRLPRHPNIVPFDCVVIDEIEGGVVGITSVYVPGNSLEDNKSRVFKLKWLLQLIGVVDELNLVCDISHQDIAPRHIVVNETTDCIVLFNFNFTTRISHPPEEGEAYVEARNDVKGVCPKYASRRPNLDSLASEWIKHPDVMLDHPVESYQILLKEWQKRRTGHVSPLKDARHISWPSMPKPPQKSVLVRKVNGESFNVMMDNFFEKRQDAWARVEEVVRWDRPPQRGLESGTRVLCTGDIIA</sequence>
<dbReference type="Proteomes" id="UP000245910">
    <property type="component" value="Chromosome II"/>
</dbReference>
<organism evidence="1 2">
    <name type="scientific">Fusarium venenatum</name>
    <dbReference type="NCBI Taxonomy" id="56646"/>
    <lineage>
        <taxon>Eukaryota</taxon>
        <taxon>Fungi</taxon>
        <taxon>Dikarya</taxon>
        <taxon>Ascomycota</taxon>
        <taxon>Pezizomycotina</taxon>
        <taxon>Sordariomycetes</taxon>
        <taxon>Hypocreomycetidae</taxon>
        <taxon>Hypocreales</taxon>
        <taxon>Nectriaceae</taxon>
        <taxon>Fusarium</taxon>
    </lineage>
</organism>
<reference evidence="2" key="1">
    <citation type="submission" date="2014-10" db="EMBL/GenBank/DDBJ databases">
        <authorList>
            <person name="King R."/>
        </authorList>
    </citation>
    <scope>NUCLEOTIDE SEQUENCE [LARGE SCALE GENOMIC DNA]</scope>
    <source>
        <strain evidence="2">A3/5</strain>
    </source>
</reference>
<evidence type="ECO:0000313" key="1">
    <source>
        <dbReference type="EMBL" id="CEI63237.1"/>
    </source>
</evidence>
<dbReference type="AlphaFoldDB" id="A0A2L2TFP5"/>
<evidence type="ECO:0000313" key="2">
    <source>
        <dbReference type="Proteomes" id="UP000245910"/>
    </source>
</evidence>
<dbReference type="SUPFAM" id="SSF56112">
    <property type="entry name" value="Protein kinase-like (PK-like)"/>
    <property type="match status" value="1"/>
</dbReference>
<accession>A0A2L2TFP5</accession>
<name>A0A2L2TFP5_9HYPO</name>